<accession>A0A835RF40</accession>
<proteinExistence type="predicted"/>
<dbReference type="EMBL" id="JADCNL010000004">
    <property type="protein sequence ID" value="KAG0485268.1"/>
    <property type="molecule type" value="Genomic_DNA"/>
</dbReference>
<organism evidence="2 3">
    <name type="scientific">Vanilla planifolia</name>
    <name type="common">Vanilla</name>
    <dbReference type="NCBI Taxonomy" id="51239"/>
    <lineage>
        <taxon>Eukaryota</taxon>
        <taxon>Viridiplantae</taxon>
        <taxon>Streptophyta</taxon>
        <taxon>Embryophyta</taxon>
        <taxon>Tracheophyta</taxon>
        <taxon>Spermatophyta</taxon>
        <taxon>Magnoliopsida</taxon>
        <taxon>Liliopsida</taxon>
        <taxon>Asparagales</taxon>
        <taxon>Orchidaceae</taxon>
        <taxon>Vanilloideae</taxon>
        <taxon>Vanilleae</taxon>
        <taxon>Vanilla</taxon>
    </lineage>
</organism>
<dbReference type="InterPro" id="IPR043502">
    <property type="entry name" value="DNA/RNA_pol_sf"/>
</dbReference>
<comment type="caution">
    <text evidence="2">The sequence shown here is derived from an EMBL/GenBank/DDBJ whole genome shotgun (WGS) entry which is preliminary data.</text>
</comment>
<evidence type="ECO:0000259" key="1">
    <source>
        <dbReference type="Pfam" id="PF07727"/>
    </source>
</evidence>
<evidence type="ECO:0000313" key="3">
    <source>
        <dbReference type="Proteomes" id="UP000636800"/>
    </source>
</evidence>
<feature type="domain" description="Reverse transcriptase Ty1/copia-type" evidence="1">
    <location>
        <begin position="15"/>
        <end position="147"/>
    </location>
</feature>
<dbReference type="PANTHER" id="PTHR43383">
    <property type="entry name" value="NODULIN 6"/>
    <property type="match status" value="1"/>
</dbReference>
<name>A0A835RF40_VANPL</name>
<protein>
    <recommendedName>
        <fullName evidence="1">Reverse transcriptase Ty1/copia-type domain-containing protein</fullName>
    </recommendedName>
</protein>
<gene>
    <name evidence="2" type="ORF">HPP92_009347</name>
</gene>
<sequence length="159" mass="18111">MGKILLIVSGFSHLKADGSLERYKARLVAKGYTQTYGVDYQETFAPVAKMNTVRILLSLAAHFDWQLLQYDVKNAFLHGDLDEEIYTNIPPGFEKDTSNQVCRLRKALYGLNQSPRAWFGRFAKMMKELGYRQSQGDHTLFIKHSAAQGRVTALFSLCR</sequence>
<dbReference type="PANTHER" id="PTHR43383:SF2">
    <property type="entry name" value="AMIDOHYDROLASE 2 FAMILY PROTEIN"/>
    <property type="match status" value="1"/>
</dbReference>
<dbReference type="AlphaFoldDB" id="A0A835RF40"/>
<dbReference type="Pfam" id="PF07727">
    <property type="entry name" value="RVT_2"/>
    <property type="match status" value="1"/>
</dbReference>
<dbReference type="SUPFAM" id="SSF56672">
    <property type="entry name" value="DNA/RNA polymerases"/>
    <property type="match status" value="1"/>
</dbReference>
<keyword evidence="3" id="KW-1185">Reference proteome</keyword>
<dbReference type="Proteomes" id="UP000636800">
    <property type="component" value="Unassembled WGS sequence"/>
</dbReference>
<dbReference type="InterPro" id="IPR013103">
    <property type="entry name" value="RVT_2"/>
</dbReference>
<evidence type="ECO:0000313" key="2">
    <source>
        <dbReference type="EMBL" id="KAG0485268.1"/>
    </source>
</evidence>
<reference evidence="2 3" key="1">
    <citation type="journal article" date="2020" name="Nat. Food">
        <title>A phased Vanilla planifolia genome enables genetic improvement of flavour and production.</title>
        <authorList>
            <person name="Hasing T."/>
            <person name="Tang H."/>
            <person name="Brym M."/>
            <person name="Khazi F."/>
            <person name="Huang T."/>
            <person name="Chambers A.H."/>
        </authorList>
    </citation>
    <scope>NUCLEOTIDE SEQUENCE [LARGE SCALE GENOMIC DNA]</scope>
    <source>
        <tissue evidence="2">Leaf</tissue>
    </source>
</reference>
<dbReference type="OrthoDB" id="1875751at2759"/>